<feature type="transmembrane region" description="Helical" evidence="2">
    <location>
        <begin position="74"/>
        <end position="97"/>
    </location>
</feature>
<dbReference type="InParanoid" id="F6VTQ0"/>
<feature type="transmembrane region" description="Helical" evidence="2">
    <location>
        <begin position="128"/>
        <end position="146"/>
    </location>
</feature>
<sequence>FCHNMKHKQVLSVIAALFDTLLFGGIIFGWPSLDFVLKREGYFSSKCEIETGDLKNGTTVASSEKSLNCPSQDIALNLVYTLSTTIGGVSTFPLGYLFDRFGAWKFRTGSILTFILACTAIACSNKETSWLLYIAMPVVAVCSFAILTSNTPIGYFCVAAQATVISIIYGAFDSSAAVMVVMKIASQLGATVAEIFTFYGALLLLSLVYTFVLMPRMHVPFNVPDGYQYGVTECCCFNNPISSPQNTNTPNQSRRKRSGVSESTPLLANQGEEQKTFSSTLKDLSYWLNVLYLSILQLRLYVFYGTLNQWISTLTSNREQQSKYITAFGFIQLTGILIAPFSGVMTDMMTKYYRKSVTCSEQVVRKRGVCFTIGCTCLMATIFSALVLIPVLEIQYITFFVQNAARTFLYAGNGAFLATTFPSEHFGKLNGLTIGIASVVSLLTYPINILVLKVFGGSFVVVDSVFLGLCVLTFVHPVVLFFRTKPSKKTSTCYC</sequence>
<evidence type="ECO:0008006" key="5">
    <source>
        <dbReference type="Google" id="ProtNLM"/>
    </source>
</evidence>
<feature type="transmembrane region" description="Helical" evidence="2">
    <location>
        <begin position="153"/>
        <end position="172"/>
    </location>
</feature>
<feature type="transmembrane region" description="Helical" evidence="2">
    <location>
        <begin position="284"/>
        <end position="304"/>
    </location>
</feature>
<evidence type="ECO:0000313" key="4">
    <source>
        <dbReference type="Proteomes" id="UP000008144"/>
    </source>
</evidence>
<accession>F6VTQ0</accession>
<dbReference type="Proteomes" id="UP000008144">
    <property type="component" value="Chromosome 8"/>
</dbReference>
<dbReference type="InterPro" id="IPR036259">
    <property type="entry name" value="MFS_trans_sf"/>
</dbReference>
<dbReference type="Ensembl" id="ENSCINT00000024559.2">
    <property type="protein sequence ID" value="ENSCINP00000024313.2"/>
    <property type="gene ID" value="ENSCING00000021620.1"/>
</dbReference>
<evidence type="ECO:0000256" key="2">
    <source>
        <dbReference type="SAM" id="Phobius"/>
    </source>
</evidence>
<reference evidence="3" key="4">
    <citation type="submission" date="2025-09" db="UniProtKB">
        <authorList>
            <consortium name="Ensembl"/>
        </authorList>
    </citation>
    <scope>IDENTIFICATION</scope>
</reference>
<organism evidence="3 4">
    <name type="scientific">Ciona intestinalis</name>
    <name type="common">Transparent sea squirt</name>
    <name type="synonym">Ascidia intestinalis</name>
    <dbReference type="NCBI Taxonomy" id="7719"/>
    <lineage>
        <taxon>Eukaryota</taxon>
        <taxon>Metazoa</taxon>
        <taxon>Chordata</taxon>
        <taxon>Tunicata</taxon>
        <taxon>Ascidiacea</taxon>
        <taxon>Phlebobranchia</taxon>
        <taxon>Cionidae</taxon>
        <taxon>Ciona</taxon>
    </lineage>
</organism>
<keyword evidence="2" id="KW-1133">Transmembrane helix</keyword>
<name>F6VTQ0_CIOIN</name>
<dbReference type="Pfam" id="PF07690">
    <property type="entry name" value="MFS_1"/>
    <property type="match status" value="1"/>
</dbReference>
<feature type="transmembrane region" description="Helical" evidence="2">
    <location>
        <begin position="429"/>
        <end position="447"/>
    </location>
</feature>
<dbReference type="Gene3D" id="1.20.1250.20">
    <property type="entry name" value="MFS general substrate transporter like domains"/>
    <property type="match status" value="1"/>
</dbReference>
<keyword evidence="2" id="KW-0812">Transmembrane</keyword>
<dbReference type="OMA" id="LNICFIV"/>
<reference evidence="3" key="2">
    <citation type="journal article" date="2008" name="Genome Biol.">
        <title>Improved genome assembly and evidence-based global gene model set for the chordate Ciona intestinalis: new insight into intron and operon populations.</title>
        <authorList>
            <person name="Satou Y."/>
            <person name="Mineta K."/>
            <person name="Ogasawara M."/>
            <person name="Sasakura Y."/>
            <person name="Shoguchi E."/>
            <person name="Ueno K."/>
            <person name="Yamada L."/>
            <person name="Matsumoto J."/>
            <person name="Wasserscheid J."/>
            <person name="Dewar K."/>
            <person name="Wiley G.B."/>
            <person name="Macmil S.L."/>
            <person name="Roe B.A."/>
            <person name="Zeller R.W."/>
            <person name="Hastings K.E."/>
            <person name="Lemaire P."/>
            <person name="Lindquist E."/>
            <person name="Endo T."/>
            <person name="Hotta K."/>
            <person name="Inaba K."/>
        </authorList>
    </citation>
    <scope>NUCLEOTIDE SEQUENCE [LARGE SCALE GENOMIC DNA]</scope>
    <source>
        <strain evidence="3">wild type</strain>
    </source>
</reference>
<feature type="region of interest" description="Disordered" evidence="1">
    <location>
        <begin position="245"/>
        <end position="265"/>
    </location>
</feature>
<feature type="transmembrane region" description="Helical" evidence="2">
    <location>
        <begin position="459"/>
        <end position="482"/>
    </location>
</feature>
<reference evidence="3" key="3">
    <citation type="submission" date="2025-08" db="UniProtKB">
        <authorList>
            <consortium name="Ensembl"/>
        </authorList>
    </citation>
    <scope>IDENTIFICATION</scope>
</reference>
<feature type="transmembrane region" description="Helical" evidence="2">
    <location>
        <begin position="404"/>
        <end position="422"/>
    </location>
</feature>
<feature type="transmembrane region" description="Helical" evidence="2">
    <location>
        <begin position="324"/>
        <end position="348"/>
    </location>
</feature>
<protein>
    <recommendedName>
        <fullName evidence="5">Major facilitator superfamily (MFS) profile domain-containing protein</fullName>
    </recommendedName>
</protein>
<dbReference type="InterPro" id="IPR027197">
    <property type="entry name" value="SLC43A3"/>
</dbReference>
<feature type="transmembrane region" description="Helical" evidence="2">
    <location>
        <begin position="369"/>
        <end position="392"/>
    </location>
</feature>
<dbReference type="SUPFAM" id="SSF103473">
    <property type="entry name" value="MFS general substrate transporter"/>
    <property type="match status" value="1"/>
</dbReference>
<dbReference type="GeneTree" id="ENSGT00940000157622"/>
<feature type="transmembrane region" description="Helical" evidence="2">
    <location>
        <begin position="12"/>
        <end position="33"/>
    </location>
</feature>
<evidence type="ECO:0000256" key="1">
    <source>
        <dbReference type="SAM" id="MobiDB-lite"/>
    </source>
</evidence>
<evidence type="ECO:0000313" key="3">
    <source>
        <dbReference type="Ensembl" id="ENSCINP00000024313.2"/>
    </source>
</evidence>
<proteinExistence type="predicted"/>
<dbReference type="PANTHER" id="PTHR20765:SF1">
    <property type="entry name" value="EQUILIBRATIVE NUCLEOBASE TRANSPORTER 1"/>
    <property type="match status" value="1"/>
</dbReference>
<dbReference type="InterPro" id="IPR011701">
    <property type="entry name" value="MFS"/>
</dbReference>
<dbReference type="GO" id="GO:0022857">
    <property type="term" value="F:transmembrane transporter activity"/>
    <property type="evidence" value="ECO:0007669"/>
    <property type="project" value="InterPro"/>
</dbReference>
<keyword evidence="2" id="KW-0472">Membrane</keyword>
<reference evidence="4" key="1">
    <citation type="journal article" date="2002" name="Science">
        <title>The draft genome of Ciona intestinalis: insights into chordate and vertebrate origins.</title>
        <authorList>
            <person name="Dehal P."/>
            <person name="Satou Y."/>
            <person name="Campbell R.K."/>
            <person name="Chapman J."/>
            <person name="Degnan B."/>
            <person name="De Tomaso A."/>
            <person name="Davidson B."/>
            <person name="Di Gregorio A."/>
            <person name="Gelpke M."/>
            <person name="Goodstein D.M."/>
            <person name="Harafuji N."/>
            <person name="Hastings K.E."/>
            <person name="Ho I."/>
            <person name="Hotta K."/>
            <person name="Huang W."/>
            <person name="Kawashima T."/>
            <person name="Lemaire P."/>
            <person name="Martinez D."/>
            <person name="Meinertzhagen I.A."/>
            <person name="Necula S."/>
            <person name="Nonaka M."/>
            <person name="Putnam N."/>
            <person name="Rash S."/>
            <person name="Saiga H."/>
            <person name="Satake M."/>
            <person name="Terry A."/>
            <person name="Yamada L."/>
            <person name="Wang H.G."/>
            <person name="Awazu S."/>
            <person name="Azumi K."/>
            <person name="Boore J."/>
            <person name="Branno M."/>
            <person name="Chin-Bow S."/>
            <person name="DeSantis R."/>
            <person name="Doyle S."/>
            <person name="Francino P."/>
            <person name="Keys D.N."/>
            <person name="Haga S."/>
            <person name="Hayashi H."/>
            <person name="Hino K."/>
            <person name="Imai K.S."/>
            <person name="Inaba K."/>
            <person name="Kano S."/>
            <person name="Kobayashi K."/>
            <person name="Kobayashi M."/>
            <person name="Lee B.I."/>
            <person name="Makabe K.W."/>
            <person name="Manohar C."/>
            <person name="Matassi G."/>
            <person name="Medina M."/>
            <person name="Mochizuki Y."/>
            <person name="Mount S."/>
            <person name="Morishita T."/>
            <person name="Miura S."/>
            <person name="Nakayama A."/>
            <person name="Nishizaka S."/>
            <person name="Nomoto H."/>
            <person name="Ohta F."/>
            <person name="Oishi K."/>
            <person name="Rigoutsos I."/>
            <person name="Sano M."/>
            <person name="Sasaki A."/>
            <person name="Sasakura Y."/>
            <person name="Shoguchi E."/>
            <person name="Shin-i T."/>
            <person name="Spagnuolo A."/>
            <person name="Stainier D."/>
            <person name="Suzuki M.M."/>
            <person name="Tassy O."/>
            <person name="Takatori N."/>
            <person name="Tokuoka M."/>
            <person name="Yagi K."/>
            <person name="Yoshizaki F."/>
            <person name="Wada S."/>
            <person name="Zhang C."/>
            <person name="Hyatt P.D."/>
            <person name="Larimer F."/>
            <person name="Detter C."/>
            <person name="Doggett N."/>
            <person name="Glavina T."/>
            <person name="Hawkins T."/>
            <person name="Richardson P."/>
            <person name="Lucas S."/>
            <person name="Kohara Y."/>
            <person name="Levine M."/>
            <person name="Satoh N."/>
            <person name="Rokhsar D.S."/>
        </authorList>
    </citation>
    <scope>NUCLEOTIDE SEQUENCE [LARGE SCALE GENOMIC DNA]</scope>
</reference>
<feature type="transmembrane region" description="Helical" evidence="2">
    <location>
        <begin position="192"/>
        <end position="212"/>
    </location>
</feature>
<keyword evidence="4" id="KW-1185">Reference proteome</keyword>
<dbReference type="AlphaFoldDB" id="F6VTQ0"/>
<dbReference type="EMBL" id="EAAA01002712">
    <property type="status" value="NOT_ANNOTATED_CDS"/>
    <property type="molecule type" value="Genomic_DNA"/>
</dbReference>
<dbReference type="PANTHER" id="PTHR20765">
    <property type="entry name" value="SOLUTE CARRIER FAMILY 43 MEMBER 3-RELATED"/>
    <property type="match status" value="1"/>
</dbReference>